<keyword evidence="2" id="KW-1133">Transmembrane helix</keyword>
<evidence type="ECO:0000313" key="3">
    <source>
        <dbReference type="EMBL" id="SHM99443.1"/>
    </source>
</evidence>
<feature type="transmembrane region" description="Helical" evidence="2">
    <location>
        <begin position="7"/>
        <end position="25"/>
    </location>
</feature>
<keyword evidence="2" id="KW-0812">Transmembrane</keyword>
<organism evidence="3 4">
    <name type="scientific">Gracilibacillus kekensis</name>
    <dbReference type="NCBI Taxonomy" id="1027249"/>
    <lineage>
        <taxon>Bacteria</taxon>
        <taxon>Bacillati</taxon>
        <taxon>Bacillota</taxon>
        <taxon>Bacilli</taxon>
        <taxon>Bacillales</taxon>
        <taxon>Bacillaceae</taxon>
        <taxon>Gracilibacillus</taxon>
    </lineage>
</organism>
<feature type="compositionally biased region" description="Basic and acidic residues" evidence="1">
    <location>
        <begin position="88"/>
        <end position="102"/>
    </location>
</feature>
<feature type="region of interest" description="Disordered" evidence="1">
    <location>
        <begin position="81"/>
        <end position="119"/>
    </location>
</feature>
<protein>
    <submittedName>
        <fullName evidence="3">Uncharacterized protein</fullName>
    </submittedName>
</protein>
<keyword evidence="4" id="KW-1185">Reference proteome</keyword>
<dbReference type="STRING" id="1027249.SAMN05216179_1557"/>
<reference evidence="3 4" key="1">
    <citation type="submission" date="2016-11" db="EMBL/GenBank/DDBJ databases">
        <authorList>
            <person name="Jaros S."/>
            <person name="Januszkiewicz K."/>
            <person name="Wedrychowicz H."/>
        </authorList>
    </citation>
    <scope>NUCLEOTIDE SEQUENCE [LARGE SCALE GENOMIC DNA]</scope>
    <source>
        <strain evidence="3 4">CGMCC 1.10681</strain>
    </source>
</reference>
<feature type="compositionally biased region" description="Polar residues" evidence="1">
    <location>
        <begin position="103"/>
        <end position="112"/>
    </location>
</feature>
<dbReference type="Proteomes" id="UP000184184">
    <property type="component" value="Unassembled WGS sequence"/>
</dbReference>
<dbReference type="AlphaFoldDB" id="A0A1M7N8M5"/>
<evidence type="ECO:0000256" key="1">
    <source>
        <dbReference type="SAM" id="MobiDB-lite"/>
    </source>
</evidence>
<name>A0A1M7N8M5_9BACI</name>
<gene>
    <name evidence="3" type="ORF">SAMN05216179_1557</name>
</gene>
<accession>A0A1M7N8M5</accession>
<dbReference type="EMBL" id="FRCZ01000002">
    <property type="protein sequence ID" value="SHM99443.1"/>
    <property type="molecule type" value="Genomic_DNA"/>
</dbReference>
<dbReference type="RefSeq" id="WP_073201278.1">
    <property type="nucleotide sequence ID" value="NZ_FRCZ01000002.1"/>
</dbReference>
<evidence type="ECO:0000313" key="4">
    <source>
        <dbReference type="Proteomes" id="UP000184184"/>
    </source>
</evidence>
<sequence>MQIYITIALGIILLIGIGWFVKSYLDGGTVFNNNAIQQYPYALHNSRDMIKTDQYVQNGTRIANDEEELEDKVDQKLDETLNEEEEIESYHTTEADDNRYTSDIDQDMQNFDYSVPYTPDDEERVVHKDVCAR</sequence>
<evidence type="ECO:0000256" key="2">
    <source>
        <dbReference type="SAM" id="Phobius"/>
    </source>
</evidence>
<proteinExistence type="predicted"/>
<keyword evidence="2" id="KW-0472">Membrane</keyword>
<dbReference type="OrthoDB" id="2974803at2"/>